<proteinExistence type="predicted"/>
<dbReference type="AlphaFoldDB" id="A0A9Q6EJX3"/>
<dbReference type="Proteomes" id="UP000222310">
    <property type="component" value="Unassembled WGS sequence"/>
</dbReference>
<dbReference type="GeneID" id="57094647"/>
<sequence>MNNKLLHLQTNKRLEIIINVERLTFVEYLPPSETNNAQAIVHFGDNPKHGVALDAKSADRLWAFLSAQAIKNPGG</sequence>
<dbReference type="RefSeq" id="WP_099070419.1">
    <property type="nucleotide sequence ID" value="NZ_LAHD01000065.1"/>
</dbReference>
<reference evidence="1 2" key="1">
    <citation type="submission" date="2015-02" db="EMBL/GenBank/DDBJ databases">
        <title>Nostoc linckia genome annotation.</title>
        <authorList>
            <person name="Zhou Z."/>
        </authorList>
    </citation>
    <scope>NUCLEOTIDE SEQUENCE [LARGE SCALE GENOMIC DNA]</scope>
    <source>
        <strain evidence="2">z8</strain>
    </source>
</reference>
<organism evidence="1 2">
    <name type="scientific">Nostoc linckia z8</name>
    <dbReference type="NCBI Taxonomy" id="1628746"/>
    <lineage>
        <taxon>Bacteria</taxon>
        <taxon>Bacillati</taxon>
        <taxon>Cyanobacteriota</taxon>
        <taxon>Cyanophyceae</taxon>
        <taxon>Nostocales</taxon>
        <taxon>Nostocaceae</taxon>
        <taxon>Nostoc</taxon>
    </lineage>
</organism>
<evidence type="ECO:0000313" key="1">
    <source>
        <dbReference type="EMBL" id="PHK01766.1"/>
    </source>
</evidence>
<protein>
    <submittedName>
        <fullName evidence="1">Uncharacterized protein</fullName>
    </submittedName>
</protein>
<gene>
    <name evidence="1" type="ORF">VF08_21135</name>
</gene>
<name>A0A9Q6EJX3_NOSLI</name>
<comment type="caution">
    <text evidence="1">The sequence shown here is derived from an EMBL/GenBank/DDBJ whole genome shotgun (WGS) entry which is preliminary data.</text>
</comment>
<accession>A0A9Q6EJX3</accession>
<evidence type="ECO:0000313" key="2">
    <source>
        <dbReference type="Proteomes" id="UP000222310"/>
    </source>
</evidence>
<dbReference type="EMBL" id="LAHD01000065">
    <property type="protein sequence ID" value="PHK01766.1"/>
    <property type="molecule type" value="Genomic_DNA"/>
</dbReference>